<dbReference type="OrthoDB" id="1773at2759"/>
<dbReference type="PANTHER" id="PTHR32308">
    <property type="entry name" value="LYASE BETA SUBUNIT, PUTATIVE (AFU_ORTHOLOGUE AFUA_4G13030)-RELATED"/>
    <property type="match status" value="1"/>
</dbReference>
<dbReference type="Proteomes" id="UP000620124">
    <property type="component" value="Unassembled WGS sequence"/>
</dbReference>
<name>A0A8H7D7R3_9AGAR</name>
<comment type="cofactor">
    <cofactor evidence="1">
        <name>Mg(2+)</name>
        <dbReference type="ChEBI" id="CHEBI:18420"/>
    </cofactor>
</comment>
<feature type="binding site" evidence="4">
    <location>
        <position position="97"/>
    </location>
    <ligand>
        <name>substrate</name>
    </ligand>
</feature>
<dbReference type="Pfam" id="PF03328">
    <property type="entry name" value="HpcH_HpaI"/>
    <property type="match status" value="1"/>
</dbReference>
<dbReference type="Gene3D" id="3.20.20.60">
    <property type="entry name" value="Phosphoenolpyruvate-binding domains"/>
    <property type="match status" value="1"/>
</dbReference>
<dbReference type="GO" id="GO:0003824">
    <property type="term" value="F:catalytic activity"/>
    <property type="evidence" value="ECO:0007669"/>
    <property type="project" value="InterPro"/>
</dbReference>
<feature type="binding site" evidence="5">
    <location>
        <position position="158"/>
    </location>
    <ligand>
        <name>Mg(2+)</name>
        <dbReference type="ChEBI" id="CHEBI:18420"/>
    </ligand>
</feature>
<evidence type="ECO:0000313" key="7">
    <source>
        <dbReference type="EMBL" id="KAF7365394.1"/>
    </source>
</evidence>
<evidence type="ECO:0000256" key="3">
    <source>
        <dbReference type="ARBA" id="ARBA00022842"/>
    </source>
</evidence>
<dbReference type="GO" id="GO:0006107">
    <property type="term" value="P:oxaloacetate metabolic process"/>
    <property type="evidence" value="ECO:0007669"/>
    <property type="project" value="TreeGrafter"/>
</dbReference>
<evidence type="ECO:0000256" key="1">
    <source>
        <dbReference type="ARBA" id="ARBA00001946"/>
    </source>
</evidence>
<dbReference type="InterPro" id="IPR005000">
    <property type="entry name" value="Aldolase/citrate-lyase_domain"/>
</dbReference>
<proteinExistence type="predicted"/>
<feature type="binding site" evidence="4">
    <location>
        <position position="158"/>
    </location>
    <ligand>
        <name>substrate</name>
    </ligand>
</feature>
<dbReference type="InterPro" id="IPR015813">
    <property type="entry name" value="Pyrv/PenolPyrv_kinase-like_dom"/>
</dbReference>
<dbReference type="InterPro" id="IPR040442">
    <property type="entry name" value="Pyrv_kinase-like_dom_sf"/>
</dbReference>
<dbReference type="GO" id="GO:0000287">
    <property type="term" value="F:magnesium ion binding"/>
    <property type="evidence" value="ECO:0007669"/>
    <property type="project" value="TreeGrafter"/>
</dbReference>
<evidence type="ECO:0000256" key="2">
    <source>
        <dbReference type="ARBA" id="ARBA00022723"/>
    </source>
</evidence>
<sequence>MLSRLNLGPKPALKWGVRRLNTSSIPPTVSLKRSYLYVPSSSDRMLEKSLSTRSDTIIYDLEDSVPPSASDKNSSRERLSAFLRRGDLPPRDRVAVRVNDISTPFFMDDISKIVTSKAVGSLVLPKVHSAEDLHTVSRAIHDVNGTSSNTLGLVASIESARASWNLGAIAAWKSEFGKLGGTLTALLFAAEDYCADTGILRSPSRRELLYTRSSIVIAAKAFGLEAIDMVCVNYKDIEYLKDECKDGRQLGFTGKQAIHPTQVDIIQSTFVPTAAEIERAAKIVHKMERAHALNRGAAGLEGEMIDKPMILQAEKILQIARAANLEIPYIDAE</sequence>
<dbReference type="InterPro" id="IPR011206">
    <property type="entry name" value="Citrate_lyase_beta/mcl1/mcl2"/>
</dbReference>
<comment type="caution">
    <text evidence="7">The sequence shown here is derived from an EMBL/GenBank/DDBJ whole genome shotgun (WGS) entry which is preliminary data.</text>
</comment>
<evidence type="ECO:0000256" key="5">
    <source>
        <dbReference type="PIRSR" id="PIRSR015582-2"/>
    </source>
</evidence>
<keyword evidence="8" id="KW-1185">Reference proteome</keyword>
<dbReference type="PIRSF" id="PIRSF015582">
    <property type="entry name" value="Cit_lyase_B"/>
    <property type="match status" value="1"/>
</dbReference>
<dbReference type="AlphaFoldDB" id="A0A8H7D7R3"/>
<feature type="domain" description="HpcH/HpaI aldolase/citrate lyase" evidence="6">
    <location>
        <begin position="33"/>
        <end position="260"/>
    </location>
</feature>
<protein>
    <submittedName>
        <fullName evidence="7">HpcH-HpaI domain-containing protein</fullName>
    </submittedName>
</protein>
<gene>
    <name evidence="7" type="ORF">MVEN_00411900</name>
</gene>
<dbReference type="SUPFAM" id="SSF51621">
    <property type="entry name" value="Phosphoenolpyruvate/pyruvate domain"/>
    <property type="match status" value="1"/>
</dbReference>
<organism evidence="7 8">
    <name type="scientific">Mycena venus</name>
    <dbReference type="NCBI Taxonomy" id="2733690"/>
    <lineage>
        <taxon>Eukaryota</taxon>
        <taxon>Fungi</taxon>
        <taxon>Dikarya</taxon>
        <taxon>Basidiomycota</taxon>
        <taxon>Agaricomycotina</taxon>
        <taxon>Agaricomycetes</taxon>
        <taxon>Agaricomycetidae</taxon>
        <taxon>Agaricales</taxon>
        <taxon>Marasmiineae</taxon>
        <taxon>Mycenaceae</taxon>
        <taxon>Mycena</taxon>
    </lineage>
</organism>
<dbReference type="EMBL" id="JACAZI010000003">
    <property type="protein sequence ID" value="KAF7365394.1"/>
    <property type="molecule type" value="Genomic_DNA"/>
</dbReference>
<evidence type="ECO:0000313" key="8">
    <source>
        <dbReference type="Proteomes" id="UP000620124"/>
    </source>
</evidence>
<reference evidence="7" key="1">
    <citation type="submission" date="2020-05" db="EMBL/GenBank/DDBJ databases">
        <title>Mycena genomes resolve the evolution of fungal bioluminescence.</title>
        <authorList>
            <person name="Tsai I.J."/>
        </authorList>
    </citation>
    <scope>NUCLEOTIDE SEQUENCE</scope>
    <source>
        <strain evidence="7">CCC161011</strain>
    </source>
</reference>
<keyword evidence="3 5" id="KW-0460">Magnesium</keyword>
<evidence type="ECO:0000259" key="6">
    <source>
        <dbReference type="Pfam" id="PF03328"/>
    </source>
</evidence>
<accession>A0A8H7D7R3</accession>
<dbReference type="PANTHER" id="PTHR32308:SF0">
    <property type="entry name" value="HPCH_HPAI ALDOLASE_CITRATE LYASE DOMAIN-CONTAINING PROTEIN"/>
    <property type="match status" value="1"/>
</dbReference>
<feature type="binding site" evidence="5">
    <location>
        <position position="192"/>
    </location>
    <ligand>
        <name>Mg(2+)</name>
        <dbReference type="ChEBI" id="CHEBI:18420"/>
    </ligand>
</feature>
<keyword evidence="2 5" id="KW-0479">Metal-binding</keyword>
<evidence type="ECO:0000256" key="4">
    <source>
        <dbReference type="PIRSR" id="PIRSR015582-1"/>
    </source>
</evidence>